<dbReference type="Pfam" id="PF11227">
    <property type="entry name" value="DUF3025"/>
    <property type="match status" value="1"/>
</dbReference>
<organism evidence="1 2">
    <name type="scientific">Ramlibacter lithotrophicus</name>
    <dbReference type="NCBI Taxonomy" id="2606681"/>
    <lineage>
        <taxon>Bacteria</taxon>
        <taxon>Pseudomonadati</taxon>
        <taxon>Pseudomonadota</taxon>
        <taxon>Betaproteobacteria</taxon>
        <taxon>Burkholderiales</taxon>
        <taxon>Comamonadaceae</taxon>
        <taxon>Ramlibacter</taxon>
    </lineage>
</organism>
<keyword evidence="2" id="KW-1185">Reference proteome</keyword>
<name>A0A7X6DFL4_9BURK</name>
<reference evidence="1 2" key="1">
    <citation type="journal article" date="2020" name="Nature">
        <title>Bacterial chemolithoautotrophy via manganese oxidation.</title>
        <authorList>
            <person name="Yu H."/>
            <person name="Leadbetter J.R."/>
        </authorList>
    </citation>
    <scope>NUCLEOTIDE SEQUENCE [LARGE SCALE GENOMIC DNA]</scope>
    <source>
        <strain evidence="1 2">RBP-1</strain>
    </source>
</reference>
<evidence type="ECO:0000313" key="2">
    <source>
        <dbReference type="Proteomes" id="UP000521868"/>
    </source>
</evidence>
<dbReference type="EMBL" id="VTOX01000003">
    <property type="protein sequence ID" value="NKE66271.1"/>
    <property type="molecule type" value="Genomic_DNA"/>
</dbReference>
<comment type="caution">
    <text evidence="1">The sequence shown here is derived from an EMBL/GenBank/DDBJ whole genome shotgun (WGS) entry which is preliminary data.</text>
</comment>
<dbReference type="Proteomes" id="UP000521868">
    <property type="component" value="Unassembled WGS sequence"/>
</dbReference>
<dbReference type="RefSeq" id="WP_168107387.1">
    <property type="nucleotide sequence ID" value="NZ_VTOX01000003.1"/>
</dbReference>
<gene>
    <name evidence="1" type="ORF">RAMLITH_10605</name>
</gene>
<evidence type="ECO:0000313" key="1">
    <source>
        <dbReference type="EMBL" id="NKE66271.1"/>
    </source>
</evidence>
<dbReference type="InterPro" id="IPR021390">
    <property type="entry name" value="DUF3025"/>
</dbReference>
<protein>
    <submittedName>
        <fullName evidence="1">DUF3025 domain-containing protein</fullName>
    </submittedName>
</protein>
<dbReference type="AlphaFoldDB" id="A0A7X6DFL4"/>
<accession>A0A7X6DFL4</accession>
<sequence length="256" mass="28228">MFAALDWAAPWFEPWRDPGRLVLDRAAGGLPLHEALNGQGAALRFVAASALPPGEPYERFIFERGACPTRDNLHDFFNGLCWLGLPATKRRLNELQAAQIEQTGVGAVRGPVRDAITIFDENGAVLAAPPAVWDALMAREWRRLFVELRPLWDQARLTIVGHALLEKLAQPRKDLTAHVLALPAPACAMPELDRWLAGELTADRLQAKPFTPLPVLGVPGWWPGNQNFSFYDDSFVFRAPGARKLKTTAPPDASCP</sequence>
<proteinExistence type="predicted"/>